<proteinExistence type="predicted"/>
<sequence>MQPNVLSLPSLKEQFRDFLSGKELQLVDDSSQAAFDEEALLRSLGVAVESSGGSSGSQMKVALRAPGMVD</sequence>
<organism evidence="2 3">
    <name type="scientific">Symbiodinium microadriaticum</name>
    <name type="common">Dinoflagellate</name>
    <name type="synonym">Zooxanthella microadriatica</name>
    <dbReference type="NCBI Taxonomy" id="2951"/>
    <lineage>
        <taxon>Eukaryota</taxon>
        <taxon>Sar</taxon>
        <taxon>Alveolata</taxon>
        <taxon>Dinophyceae</taxon>
        <taxon>Suessiales</taxon>
        <taxon>Symbiodiniaceae</taxon>
        <taxon>Symbiodinium</taxon>
    </lineage>
</organism>
<protein>
    <submittedName>
        <fullName evidence="2">Uncharacterized protein</fullName>
    </submittedName>
</protein>
<name>A0A1Q9EUE7_SYMMI</name>
<accession>A0A1Q9EUE7</accession>
<evidence type="ECO:0000313" key="3">
    <source>
        <dbReference type="Proteomes" id="UP000186817"/>
    </source>
</evidence>
<comment type="caution">
    <text evidence="2">The sequence shown here is derived from an EMBL/GenBank/DDBJ whole genome shotgun (WGS) entry which is preliminary data.</text>
</comment>
<dbReference type="Proteomes" id="UP000186817">
    <property type="component" value="Unassembled WGS sequence"/>
</dbReference>
<evidence type="ECO:0000256" key="1">
    <source>
        <dbReference type="SAM" id="MobiDB-lite"/>
    </source>
</evidence>
<keyword evidence="3" id="KW-1185">Reference proteome</keyword>
<gene>
    <name evidence="2" type="ORF">AK812_SmicGene5236</name>
</gene>
<dbReference type="EMBL" id="LSRX01000067">
    <property type="protein sequence ID" value="OLQ11028.1"/>
    <property type="molecule type" value="Genomic_DNA"/>
</dbReference>
<reference evidence="2 3" key="1">
    <citation type="submission" date="2016-02" db="EMBL/GenBank/DDBJ databases">
        <title>Genome analysis of coral dinoflagellate symbionts highlights evolutionary adaptations to a symbiotic lifestyle.</title>
        <authorList>
            <person name="Aranda M."/>
            <person name="Li Y."/>
            <person name="Liew Y.J."/>
            <person name="Baumgarten S."/>
            <person name="Simakov O."/>
            <person name="Wilson M."/>
            <person name="Piel J."/>
            <person name="Ashoor H."/>
            <person name="Bougouffa S."/>
            <person name="Bajic V.B."/>
            <person name="Ryu T."/>
            <person name="Ravasi T."/>
            <person name="Bayer T."/>
            <person name="Micklem G."/>
            <person name="Kim H."/>
            <person name="Bhak J."/>
            <person name="Lajeunesse T.C."/>
            <person name="Voolstra C.R."/>
        </authorList>
    </citation>
    <scope>NUCLEOTIDE SEQUENCE [LARGE SCALE GENOMIC DNA]</scope>
    <source>
        <strain evidence="2 3">CCMP2467</strain>
    </source>
</reference>
<feature type="region of interest" description="Disordered" evidence="1">
    <location>
        <begin position="49"/>
        <end position="70"/>
    </location>
</feature>
<dbReference type="AlphaFoldDB" id="A0A1Q9EUE7"/>
<evidence type="ECO:0000313" key="2">
    <source>
        <dbReference type="EMBL" id="OLQ11028.1"/>
    </source>
</evidence>